<evidence type="ECO:0000313" key="1">
    <source>
        <dbReference type="EMBL" id="SVA79391.1"/>
    </source>
</evidence>
<dbReference type="AlphaFoldDB" id="A0A381YRY8"/>
<proteinExistence type="predicted"/>
<sequence>MGTLNTMKTNCHISCVFALLLAAQLTIAAKPLTLGEHGTQRELFVDDHLIAAMTGGVKQHLNQPEPREVVLTTDAPWEGNTSAYYTIFQDGDLFRMYYRASHWDTEA</sequence>
<protein>
    <submittedName>
        <fullName evidence="1">Uncharacterized protein</fullName>
    </submittedName>
</protein>
<gene>
    <name evidence="1" type="ORF">METZ01_LOCUS132245</name>
</gene>
<name>A0A381YRY8_9ZZZZ</name>
<dbReference type="EMBL" id="UINC01018831">
    <property type="protein sequence ID" value="SVA79391.1"/>
    <property type="molecule type" value="Genomic_DNA"/>
</dbReference>
<feature type="non-terminal residue" evidence="1">
    <location>
        <position position="107"/>
    </location>
</feature>
<organism evidence="1">
    <name type="scientific">marine metagenome</name>
    <dbReference type="NCBI Taxonomy" id="408172"/>
    <lineage>
        <taxon>unclassified sequences</taxon>
        <taxon>metagenomes</taxon>
        <taxon>ecological metagenomes</taxon>
    </lineage>
</organism>
<accession>A0A381YRY8</accession>
<reference evidence="1" key="1">
    <citation type="submission" date="2018-05" db="EMBL/GenBank/DDBJ databases">
        <authorList>
            <person name="Lanie J.A."/>
            <person name="Ng W.-L."/>
            <person name="Kazmierczak K.M."/>
            <person name="Andrzejewski T.M."/>
            <person name="Davidsen T.M."/>
            <person name="Wayne K.J."/>
            <person name="Tettelin H."/>
            <person name="Glass J.I."/>
            <person name="Rusch D."/>
            <person name="Podicherti R."/>
            <person name="Tsui H.-C.T."/>
            <person name="Winkler M.E."/>
        </authorList>
    </citation>
    <scope>NUCLEOTIDE SEQUENCE</scope>
</reference>